<comment type="similarity">
    <text evidence="1 4">Belongs to the eukaryotic ribosomal protein eS7 family.</text>
</comment>
<dbReference type="InterPro" id="IPR000554">
    <property type="entry name" value="Ribosomal_eS7"/>
</dbReference>
<dbReference type="Proteomes" id="UP001652640">
    <property type="component" value="Chromosome 1"/>
</dbReference>
<evidence type="ECO:0000313" key="6">
    <source>
        <dbReference type="RefSeq" id="XP_070324576.1"/>
    </source>
</evidence>
<evidence type="ECO:0000313" key="5">
    <source>
        <dbReference type="Proteomes" id="UP001652640"/>
    </source>
</evidence>
<name>A0ABM4I9S8_ODOVR</name>
<dbReference type="PANTHER" id="PTHR11278:SF0">
    <property type="entry name" value="SMALL RIBOSOMAL SUBUNIT PROTEIN ES7"/>
    <property type="match status" value="1"/>
</dbReference>
<sequence>MTKCVCWRLSMEMDLGVDAPSACPGKMLKSQGLLVTAEATNVGHICQVQAMFISSAKIMKPNVEKLEEFELGISQALLELEMNSDLKAQLQEPNITAAKKTEVGGGWKAIIIFVPVRQLTSFLKIQVHLVHKLEKFRGKHIIFIAQKRILPKLSQKSHMKNEQKHPRSHTLTAMHDTILENLVFPSEIVGKRIPMKLDGS</sequence>
<proteinExistence type="inferred from homology"/>
<keyword evidence="2 4" id="KW-0689">Ribosomal protein</keyword>
<accession>A0ABM4I9S8</accession>
<dbReference type="PANTHER" id="PTHR11278">
    <property type="entry name" value="40S RIBOSOMAL PROTEIN S7"/>
    <property type="match status" value="1"/>
</dbReference>
<organism evidence="5 6">
    <name type="scientific">Odocoileus virginianus</name>
    <name type="common">White-tailed deer</name>
    <dbReference type="NCBI Taxonomy" id="9874"/>
    <lineage>
        <taxon>Eukaryota</taxon>
        <taxon>Metazoa</taxon>
        <taxon>Chordata</taxon>
        <taxon>Craniata</taxon>
        <taxon>Vertebrata</taxon>
        <taxon>Euteleostomi</taxon>
        <taxon>Mammalia</taxon>
        <taxon>Eutheria</taxon>
        <taxon>Laurasiatheria</taxon>
        <taxon>Artiodactyla</taxon>
        <taxon>Ruminantia</taxon>
        <taxon>Pecora</taxon>
        <taxon>Cervidae</taxon>
        <taxon>Odocoileinae</taxon>
        <taxon>Odocoileus</taxon>
    </lineage>
</organism>
<gene>
    <name evidence="6" type="primary">LOC110151469</name>
</gene>
<keyword evidence="3 4" id="KW-0687">Ribonucleoprotein</keyword>
<evidence type="ECO:0000256" key="3">
    <source>
        <dbReference type="ARBA" id="ARBA00023274"/>
    </source>
</evidence>
<protein>
    <recommendedName>
        <fullName evidence="4">40S ribosomal protein S7</fullName>
    </recommendedName>
</protein>
<evidence type="ECO:0000256" key="4">
    <source>
        <dbReference type="RuleBase" id="RU364105"/>
    </source>
</evidence>
<dbReference type="RefSeq" id="XP_070324576.1">
    <property type="nucleotide sequence ID" value="XM_070468475.1"/>
</dbReference>
<dbReference type="GeneID" id="110151469"/>
<evidence type="ECO:0000256" key="2">
    <source>
        <dbReference type="ARBA" id="ARBA00022980"/>
    </source>
</evidence>
<reference evidence="6" key="2">
    <citation type="submission" date="2025-08" db="UniProtKB">
        <authorList>
            <consortium name="RefSeq"/>
        </authorList>
    </citation>
    <scope>IDENTIFICATION</scope>
    <source>
        <tissue evidence="6">Tongue muscle</tissue>
    </source>
</reference>
<reference evidence="5" key="1">
    <citation type="journal article" date="2022" name="J. Hered.">
        <title>A De Novo Chromosome-Level Genome Assembly of the White-Tailed Deer, Odocoileus Virginianus.</title>
        <authorList>
            <person name="London E.W."/>
            <person name="Roca A.L."/>
            <person name="Novakofski J.E."/>
            <person name="Mateus-Pinilla N.E."/>
        </authorList>
    </citation>
    <scope>NUCLEOTIDE SEQUENCE [LARGE SCALE GENOMIC DNA]</scope>
</reference>
<dbReference type="Pfam" id="PF01251">
    <property type="entry name" value="Ribosomal_S7e"/>
    <property type="match status" value="1"/>
</dbReference>
<evidence type="ECO:0000256" key="1">
    <source>
        <dbReference type="ARBA" id="ARBA00007820"/>
    </source>
</evidence>
<keyword evidence="5" id="KW-1185">Reference proteome</keyword>